<evidence type="ECO:0000313" key="2">
    <source>
        <dbReference type="Proteomes" id="UP000030143"/>
    </source>
</evidence>
<dbReference type="GeneID" id="27677928"/>
<evidence type="ECO:0000313" key="1">
    <source>
        <dbReference type="EMBL" id="KGO59924.1"/>
    </source>
</evidence>
<organism evidence="1 2">
    <name type="scientific">Penicillium expansum</name>
    <name type="common">Blue mold rot fungus</name>
    <dbReference type="NCBI Taxonomy" id="27334"/>
    <lineage>
        <taxon>Eukaryota</taxon>
        <taxon>Fungi</taxon>
        <taxon>Dikarya</taxon>
        <taxon>Ascomycota</taxon>
        <taxon>Pezizomycotina</taxon>
        <taxon>Eurotiomycetes</taxon>
        <taxon>Eurotiomycetidae</taxon>
        <taxon>Eurotiales</taxon>
        <taxon>Aspergillaceae</taxon>
        <taxon>Penicillium</taxon>
    </lineage>
</organism>
<dbReference type="RefSeq" id="XP_016601020.1">
    <property type="nucleotide sequence ID" value="XM_016742509.1"/>
</dbReference>
<accession>A0A0A2JWV6</accession>
<gene>
    <name evidence="1" type="ORF">PEX2_052350</name>
</gene>
<sequence length="204" mass="22723">MATEGENERAAVSGNAWRAEPASSILASRFVPHLATQGNETHLTRETFAQLRRELLSEIQSQLRVDEDVTDVNKLICIVLKAGLEISPHGDTSEQDREGQVLDCLDIIQTSIEKAPQALWENSDPFILGEDIHAPLFAWLILRLIRLATTWTSETVREKIQLLCTSLAYSQFKQPRSLPASYAVAAFLRACTSGPFFAPDYVKP</sequence>
<protein>
    <submittedName>
        <fullName evidence="1">Uncharacterized protein</fullName>
    </submittedName>
</protein>
<name>A0A0A2JWV6_PENEN</name>
<comment type="caution">
    <text evidence="1">The sequence shown here is derived from an EMBL/GenBank/DDBJ whole genome shotgun (WGS) entry which is preliminary data.</text>
</comment>
<proteinExistence type="predicted"/>
<dbReference type="HOGENOM" id="CLU_1343652_0_0_1"/>
<keyword evidence="2" id="KW-1185">Reference proteome</keyword>
<dbReference type="AlphaFoldDB" id="A0A0A2JWV6"/>
<dbReference type="Proteomes" id="UP000030143">
    <property type="component" value="Unassembled WGS sequence"/>
</dbReference>
<reference evidence="1 2" key="1">
    <citation type="journal article" date="2015" name="Mol. Plant Microbe Interact.">
        <title>Genome, transcriptome, and functional analyses of Penicillium expansum provide new insights into secondary metabolism and pathogenicity.</title>
        <authorList>
            <person name="Ballester A.R."/>
            <person name="Marcet-Houben M."/>
            <person name="Levin E."/>
            <person name="Sela N."/>
            <person name="Selma-Lazaro C."/>
            <person name="Carmona L."/>
            <person name="Wisniewski M."/>
            <person name="Droby S."/>
            <person name="Gonzalez-Candelas L."/>
            <person name="Gabaldon T."/>
        </authorList>
    </citation>
    <scope>NUCLEOTIDE SEQUENCE [LARGE SCALE GENOMIC DNA]</scope>
    <source>
        <strain evidence="1 2">MD-8</strain>
    </source>
</reference>
<dbReference type="STRING" id="27334.A0A0A2JWV6"/>
<dbReference type="EMBL" id="JQFZ01000087">
    <property type="protein sequence ID" value="KGO59924.1"/>
    <property type="molecule type" value="Genomic_DNA"/>
</dbReference>
<dbReference type="VEuPathDB" id="FungiDB:PEXP_103720"/>
<dbReference type="PhylomeDB" id="A0A0A2JWV6"/>